<dbReference type="InterPro" id="IPR042268">
    <property type="entry name" value="BamC_C"/>
</dbReference>
<dbReference type="Proteomes" id="UP000295830">
    <property type="component" value="Unassembled WGS sequence"/>
</dbReference>
<accession>A0A4R7JZA2</accession>
<dbReference type="RefSeq" id="WP_133735065.1">
    <property type="nucleotide sequence ID" value="NZ_SOAX01000002.1"/>
</dbReference>
<dbReference type="Gene3D" id="3.30.310.170">
    <property type="entry name" value="Outer membrane protein assembly factor BamC"/>
    <property type="match status" value="1"/>
</dbReference>
<dbReference type="OrthoDB" id="6199301at2"/>
<dbReference type="InterPro" id="IPR010653">
    <property type="entry name" value="NlpB/DapX"/>
</dbReference>
<feature type="region of interest" description="Disordered" evidence="1">
    <location>
        <begin position="64"/>
        <end position="83"/>
    </location>
</feature>
<dbReference type="Pfam" id="PF06804">
    <property type="entry name" value="Lipoprotein_18"/>
    <property type="match status" value="1"/>
</dbReference>
<keyword evidence="3" id="KW-1185">Reference proteome</keyword>
<protein>
    <submittedName>
        <fullName evidence="2">Beta-barrel assembly machine subunit BamC</fullName>
    </submittedName>
</protein>
<dbReference type="EMBL" id="SOAX01000002">
    <property type="protein sequence ID" value="TDT42957.1"/>
    <property type="molecule type" value="Genomic_DNA"/>
</dbReference>
<evidence type="ECO:0000256" key="1">
    <source>
        <dbReference type="SAM" id="MobiDB-lite"/>
    </source>
</evidence>
<dbReference type="AlphaFoldDB" id="A0A4R7JZA2"/>
<reference evidence="2 3" key="1">
    <citation type="submission" date="2019-03" db="EMBL/GenBank/DDBJ databases">
        <title>Genomic Encyclopedia of Type Strains, Phase IV (KMG-IV): sequencing the most valuable type-strain genomes for metagenomic binning, comparative biology and taxonomic classification.</title>
        <authorList>
            <person name="Goeker M."/>
        </authorList>
    </citation>
    <scope>NUCLEOTIDE SEQUENCE [LARGE SCALE GENOMIC DNA]</scope>
    <source>
        <strain evidence="2 3">DSM 15505</strain>
    </source>
</reference>
<sequence length="355" mass="40514">MYETLQRGAPVLRPVIVVTLVSSVAGCGLFPDRSMRYQQEPLGEPLEMPEEVSREAFQSEYRIPPVRGTNGLGSGENYELPRPPDLTDQILEDNYLVRTSGDLTWLVVNDVPGRVWPALSAFFTEQGIEIAHEDPREGLKQTGILNNSQQARRWIGLDDASVQEDLILQARVEHGVQGRSTEVQVRLVPVEEPPRSLLPWHDSPGNSAREATVIERMAEYLRENADTKSYSRVALNLPREERVDAVSQDGRISHLELEFGFERGWAEVSRAIASLDIPVVDRNRSEGVWYLDMRPEEARNRGWWLWAYQLEPEQTGLIRLRESGDRLVLRVEPDPERENNMPASQVLDRIYDNLR</sequence>
<dbReference type="PROSITE" id="PS51257">
    <property type="entry name" value="PROKAR_LIPOPROTEIN"/>
    <property type="match status" value="1"/>
</dbReference>
<gene>
    <name evidence="2" type="ORF">DES49_0759</name>
</gene>
<evidence type="ECO:0000313" key="2">
    <source>
        <dbReference type="EMBL" id="TDT42957.1"/>
    </source>
</evidence>
<evidence type="ECO:0000313" key="3">
    <source>
        <dbReference type="Proteomes" id="UP000295830"/>
    </source>
</evidence>
<organism evidence="2 3">
    <name type="scientific">Halospina denitrificans</name>
    <dbReference type="NCBI Taxonomy" id="332522"/>
    <lineage>
        <taxon>Bacteria</taxon>
        <taxon>Pseudomonadati</taxon>
        <taxon>Pseudomonadota</taxon>
        <taxon>Gammaproteobacteria</taxon>
        <taxon>Halospina</taxon>
    </lineage>
</organism>
<proteinExistence type="predicted"/>
<comment type="caution">
    <text evidence="2">The sequence shown here is derived from an EMBL/GenBank/DDBJ whole genome shotgun (WGS) entry which is preliminary data.</text>
</comment>
<name>A0A4R7JZA2_9GAMM</name>